<dbReference type="Proteomes" id="UP001165960">
    <property type="component" value="Unassembled WGS sequence"/>
</dbReference>
<comment type="caution">
    <text evidence="1">The sequence shown here is derived from an EMBL/GenBank/DDBJ whole genome shotgun (WGS) entry which is preliminary data.</text>
</comment>
<reference evidence="1" key="1">
    <citation type="submission" date="2022-04" db="EMBL/GenBank/DDBJ databases">
        <title>Genome of the entomopathogenic fungus Entomophthora muscae.</title>
        <authorList>
            <person name="Elya C."/>
            <person name="Lovett B.R."/>
            <person name="Lee E."/>
            <person name="Macias A.M."/>
            <person name="Hajek A.E."/>
            <person name="De Bivort B.L."/>
            <person name="Kasson M.T."/>
            <person name="De Fine Licht H.H."/>
            <person name="Stajich J.E."/>
        </authorList>
    </citation>
    <scope>NUCLEOTIDE SEQUENCE</scope>
    <source>
        <strain evidence="1">Berkeley</strain>
    </source>
</reference>
<sequence length="76" mass="8248">MTQLVQPHAASHQLFHRCFDLPESSEAEYFLSSCKACMQVLPSHPSTGRPPGIPVMGKCVHVGPLGKPIKGVNRIP</sequence>
<dbReference type="EMBL" id="QTSX02006428">
    <property type="protein sequence ID" value="KAJ9054721.1"/>
    <property type="molecule type" value="Genomic_DNA"/>
</dbReference>
<organism evidence="1 2">
    <name type="scientific">Entomophthora muscae</name>
    <dbReference type="NCBI Taxonomy" id="34485"/>
    <lineage>
        <taxon>Eukaryota</taxon>
        <taxon>Fungi</taxon>
        <taxon>Fungi incertae sedis</taxon>
        <taxon>Zoopagomycota</taxon>
        <taxon>Entomophthoromycotina</taxon>
        <taxon>Entomophthoromycetes</taxon>
        <taxon>Entomophthorales</taxon>
        <taxon>Entomophthoraceae</taxon>
        <taxon>Entomophthora</taxon>
    </lineage>
</organism>
<evidence type="ECO:0000313" key="2">
    <source>
        <dbReference type="Proteomes" id="UP001165960"/>
    </source>
</evidence>
<gene>
    <name evidence="1" type="ORF">DSO57_1011262</name>
</gene>
<evidence type="ECO:0000313" key="1">
    <source>
        <dbReference type="EMBL" id="KAJ9054721.1"/>
    </source>
</evidence>
<accession>A0ACC2RX89</accession>
<proteinExistence type="predicted"/>
<protein>
    <submittedName>
        <fullName evidence="1">Uncharacterized protein</fullName>
    </submittedName>
</protein>
<name>A0ACC2RX89_9FUNG</name>
<keyword evidence="2" id="KW-1185">Reference proteome</keyword>